<dbReference type="AlphaFoldDB" id="A0A1F5FKM3"/>
<organism evidence="1 2">
    <name type="scientific">Candidatus Collierbacteria bacterium RIFOXYB1_FULL_49_13</name>
    <dbReference type="NCBI Taxonomy" id="1817728"/>
    <lineage>
        <taxon>Bacteria</taxon>
        <taxon>Candidatus Collieribacteriota</taxon>
    </lineage>
</organism>
<accession>A0A1F5FKM3</accession>
<dbReference type="EMBL" id="MFAM01000001">
    <property type="protein sequence ID" value="OGD80175.1"/>
    <property type="molecule type" value="Genomic_DNA"/>
</dbReference>
<gene>
    <name evidence="1" type="ORF">A2368_03615</name>
</gene>
<evidence type="ECO:0000313" key="2">
    <source>
        <dbReference type="Proteomes" id="UP000176682"/>
    </source>
</evidence>
<name>A0A1F5FKM3_9BACT</name>
<sequence>MEIPGHVRFSHGRYVIGDIPVHVVIKRKTVRLVLPTVGITLIITSRLRCKIGDDSSVSALVKFLSQTPVYFRPSSQNPRHVLLSPVDFPSGNPDLAPAIIIN</sequence>
<evidence type="ECO:0000313" key="1">
    <source>
        <dbReference type="EMBL" id="OGD80175.1"/>
    </source>
</evidence>
<protein>
    <submittedName>
        <fullName evidence="1">Uncharacterized protein</fullName>
    </submittedName>
</protein>
<proteinExistence type="predicted"/>
<comment type="caution">
    <text evidence="1">The sequence shown here is derived from an EMBL/GenBank/DDBJ whole genome shotgun (WGS) entry which is preliminary data.</text>
</comment>
<dbReference type="Proteomes" id="UP000176682">
    <property type="component" value="Unassembled WGS sequence"/>
</dbReference>
<reference evidence="1 2" key="1">
    <citation type="journal article" date="2016" name="Nat. Commun.">
        <title>Thousands of microbial genomes shed light on interconnected biogeochemical processes in an aquifer system.</title>
        <authorList>
            <person name="Anantharaman K."/>
            <person name="Brown C.T."/>
            <person name="Hug L.A."/>
            <person name="Sharon I."/>
            <person name="Castelle C.J."/>
            <person name="Probst A.J."/>
            <person name="Thomas B.C."/>
            <person name="Singh A."/>
            <person name="Wilkins M.J."/>
            <person name="Karaoz U."/>
            <person name="Brodie E.L."/>
            <person name="Williams K.H."/>
            <person name="Hubbard S.S."/>
            <person name="Banfield J.F."/>
        </authorList>
    </citation>
    <scope>NUCLEOTIDE SEQUENCE [LARGE SCALE GENOMIC DNA]</scope>
</reference>